<dbReference type="InterPro" id="IPR012910">
    <property type="entry name" value="Plug_dom"/>
</dbReference>
<evidence type="ECO:0000256" key="5">
    <source>
        <dbReference type="ARBA" id="ARBA00022692"/>
    </source>
</evidence>
<feature type="domain" description="TonB-dependent receptor-like beta-barrel" evidence="12">
    <location>
        <begin position="316"/>
        <end position="823"/>
    </location>
</feature>
<comment type="subcellular location">
    <subcellularLocation>
        <location evidence="1 10">Cell outer membrane</location>
        <topology evidence="1 10">Multi-pass membrane protein</topology>
    </subcellularLocation>
</comment>
<feature type="domain" description="TonB-dependent receptor plug" evidence="13">
    <location>
        <begin position="72"/>
        <end position="184"/>
    </location>
</feature>
<dbReference type="SUPFAM" id="SSF56935">
    <property type="entry name" value="Porins"/>
    <property type="match status" value="1"/>
</dbReference>
<evidence type="ECO:0000313" key="15">
    <source>
        <dbReference type="Proteomes" id="UP000245712"/>
    </source>
</evidence>
<keyword evidence="6 11" id="KW-0798">TonB box</keyword>
<dbReference type="Pfam" id="PF00593">
    <property type="entry name" value="TonB_dep_Rec_b-barrel"/>
    <property type="match status" value="1"/>
</dbReference>
<name>A0ABX5K6G4_9BURK</name>
<evidence type="ECO:0000256" key="1">
    <source>
        <dbReference type="ARBA" id="ARBA00004571"/>
    </source>
</evidence>
<evidence type="ECO:0000313" key="14">
    <source>
        <dbReference type="EMBL" id="PVX61028.1"/>
    </source>
</evidence>
<evidence type="ECO:0000259" key="12">
    <source>
        <dbReference type="Pfam" id="PF00593"/>
    </source>
</evidence>
<dbReference type="PROSITE" id="PS52016">
    <property type="entry name" value="TONB_DEPENDENT_REC_3"/>
    <property type="match status" value="1"/>
</dbReference>
<evidence type="ECO:0000256" key="2">
    <source>
        <dbReference type="ARBA" id="ARBA00009810"/>
    </source>
</evidence>
<evidence type="ECO:0000256" key="4">
    <source>
        <dbReference type="ARBA" id="ARBA00022452"/>
    </source>
</evidence>
<keyword evidence="3 10" id="KW-0813">Transport</keyword>
<keyword evidence="9 10" id="KW-0998">Cell outer membrane</keyword>
<keyword evidence="5 10" id="KW-0812">Transmembrane</keyword>
<keyword evidence="7 10" id="KW-0472">Membrane</keyword>
<dbReference type="InterPro" id="IPR037066">
    <property type="entry name" value="Plug_dom_sf"/>
</dbReference>
<dbReference type="InterPro" id="IPR036942">
    <property type="entry name" value="Beta-barrel_TonB_sf"/>
</dbReference>
<comment type="caution">
    <text evidence="14">The sequence shown here is derived from an EMBL/GenBank/DDBJ whole genome shotgun (WGS) entry which is preliminary data.</text>
</comment>
<evidence type="ECO:0000256" key="7">
    <source>
        <dbReference type="ARBA" id="ARBA00023136"/>
    </source>
</evidence>
<sequence>MSIRNGRRTTVAQKPKTNSAPKALRLNGIAVALVSAGFYVPAFSEEPTESVQLPVVEVIGTTPIDGLGIPRSEFPANAQRLTAKDAAEQGTSNVADLLNNNIGSVSVSNGTGNPYQNDVNYRGFQATSLLGAPVGLSVYFDGVRMNEPFGSVVNWDLIPTNAMSSINILPGSNPIFGLNTLGGAIVVNTKNGKDDPGTSISALGGSFRRRGVSFESGWADATHGTDYFISGNYDRQDGYRDYSGSEIKQLFGKARWLGNGGQTKLELSGALADTELSGTQSLPLDMLSNYRSAYTWPDTISNRMALLNLKASHWLNDSNQIVGNVYYRHTNLNNFNSNADLDDGCFNDDGSLATTTSGTSKCANQAPGGTAVNSITGANALALGYGRWTSSINSSVVESTTRQDTVGTSLQWSNFDKLLGHNNTFTLGTAFDHSRISYDQDAYLARLIDYQTVIIPNQEYGFTANGLAPSATNLPSFTGSNVLNSVNLSASTNDFSAYFTDTFHLTEKLSVTASGSFNLTTLSQAGANNQYLNDDGGYSWTDSVTGVTYYNPGYVDAFKYSNSGTGAATSPNGIPAGAVAGPETKNLNGSHDYRRFNPALGFNYSLNPALGLFGGYSEAMRAPTSIELSCADPTSPCSLPTGFNGDPDLKPVVARTFELGARGRLGNSTYWNAAMYDSRLSNDIQFIATSATYGYFANVGKTERRGFEIGASTNLGKLFFAANLGYVQARYKSEFTTASGQNVVSGDTIPGIPARTLKIRSAYAVNTNLLLGAGLIAASSQFAHGNESNSDPAGVVPGYVVFNLDAHYNLTKNLNISAYINNLFDKRYSTYGLSGTTSIYTLVTQQFVTPAAPRSFWISLTYSFGGKRADRDSS</sequence>
<dbReference type="Pfam" id="PF07715">
    <property type="entry name" value="Plug"/>
    <property type="match status" value="1"/>
</dbReference>
<comment type="similarity">
    <text evidence="2 10 11">Belongs to the TonB-dependent receptor family.</text>
</comment>
<evidence type="ECO:0000256" key="3">
    <source>
        <dbReference type="ARBA" id="ARBA00022448"/>
    </source>
</evidence>
<evidence type="ECO:0000259" key="13">
    <source>
        <dbReference type="Pfam" id="PF07715"/>
    </source>
</evidence>
<keyword evidence="8 14" id="KW-0675">Receptor</keyword>
<keyword evidence="15" id="KW-1185">Reference proteome</keyword>
<gene>
    <name evidence="14" type="ORF">C7402_1466</name>
</gene>
<dbReference type="Gene3D" id="2.170.130.10">
    <property type="entry name" value="TonB-dependent receptor, plug domain"/>
    <property type="match status" value="1"/>
</dbReference>
<evidence type="ECO:0000256" key="8">
    <source>
        <dbReference type="ARBA" id="ARBA00023170"/>
    </source>
</evidence>
<accession>A0ABX5K6G4</accession>
<dbReference type="Gene3D" id="2.40.170.20">
    <property type="entry name" value="TonB-dependent receptor, beta-barrel domain"/>
    <property type="match status" value="1"/>
</dbReference>
<dbReference type="PANTHER" id="PTHR30069">
    <property type="entry name" value="TONB-DEPENDENT OUTER MEMBRANE RECEPTOR"/>
    <property type="match status" value="1"/>
</dbReference>
<evidence type="ECO:0000256" key="10">
    <source>
        <dbReference type="PROSITE-ProRule" id="PRU01360"/>
    </source>
</evidence>
<dbReference type="RefSeq" id="WP_244315101.1">
    <property type="nucleotide sequence ID" value="NZ_QEOB01000046.1"/>
</dbReference>
<evidence type="ECO:0000256" key="11">
    <source>
        <dbReference type="RuleBase" id="RU003357"/>
    </source>
</evidence>
<dbReference type="EMBL" id="QEOB01000046">
    <property type="protein sequence ID" value="PVX61028.1"/>
    <property type="molecule type" value="Genomic_DNA"/>
</dbReference>
<evidence type="ECO:0000256" key="6">
    <source>
        <dbReference type="ARBA" id="ARBA00023077"/>
    </source>
</evidence>
<dbReference type="Proteomes" id="UP000245712">
    <property type="component" value="Unassembled WGS sequence"/>
</dbReference>
<keyword evidence="4 10" id="KW-1134">Transmembrane beta strand</keyword>
<reference evidence="14 15" key="1">
    <citation type="submission" date="2018-05" db="EMBL/GenBank/DDBJ databases">
        <title>Genomic Encyclopedia of Type Strains, Phase IV (KMG-V): Genome sequencing to study the core and pangenomes of soil and plant-associated prokaryotes.</title>
        <authorList>
            <person name="Whitman W."/>
        </authorList>
    </citation>
    <scope>NUCLEOTIDE SEQUENCE [LARGE SCALE GENOMIC DNA]</scope>
    <source>
        <strain evidence="14 15">SCZa-39</strain>
    </source>
</reference>
<dbReference type="PANTHER" id="PTHR30069:SF39">
    <property type="entry name" value="BLL6183 PROTEIN"/>
    <property type="match status" value="1"/>
</dbReference>
<organism evidence="14 15">
    <name type="scientific">Paraburkholderia unamae</name>
    <dbReference type="NCBI Taxonomy" id="219649"/>
    <lineage>
        <taxon>Bacteria</taxon>
        <taxon>Pseudomonadati</taxon>
        <taxon>Pseudomonadota</taxon>
        <taxon>Betaproteobacteria</taxon>
        <taxon>Burkholderiales</taxon>
        <taxon>Burkholderiaceae</taxon>
        <taxon>Paraburkholderia</taxon>
    </lineage>
</organism>
<evidence type="ECO:0000256" key="9">
    <source>
        <dbReference type="ARBA" id="ARBA00023237"/>
    </source>
</evidence>
<protein>
    <submittedName>
        <fullName evidence="14">Outer membrane receptor protein involved in Fe transport</fullName>
    </submittedName>
</protein>
<dbReference type="InterPro" id="IPR000531">
    <property type="entry name" value="Beta-barrel_TonB"/>
</dbReference>
<dbReference type="InterPro" id="IPR039426">
    <property type="entry name" value="TonB-dep_rcpt-like"/>
</dbReference>
<proteinExistence type="inferred from homology"/>